<keyword evidence="2" id="KW-1185">Reference proteome</keyword>
<comment type="caution">
    <text evidence="1">The sequence shown here is derived from an EMBL/GenBank/DDBJ whole genome shotgun (WGS) entry which is preliminary data.</text>
</comment>
<dbReference type="Proteomes" id="UP000828390">
    <property type="component" value="Unassembled WGS sequence"/>
</dbReference>
<protein>
    <submittedName>
        <fullName evidence="1">Uncharacterized protein</fullName>
    </submittedName>
</protein>
<evidence type="ECO:0000313" key="1">
    <source>
        <dbReference type="EMBL" id="KAH3734947.1"/>
    </source>
</evidence>
<accession>A0A9D4HW01</accession>
<organism evidence="1 2">
    <name type="scientific">Dreissena polymorpha</name>
    <name type="common">Zebra mussel</name>
    <name type="synonym">Mytilus polymorpha</name>
    <dbReference type="NCBI Taxonomy" id="45954"/>
    <lineage>
        <taxon>Eukaryota</taxon>
        <taxon>Metazoa</taxon>
        <taxon>Spiralia</taxon>
        <taxon>Lophotrochozoa</taxon>
        <taxon>Mollusca</taxon>
        <taxon>Bivalvia</taxon>
        <taxon>Autobranchia</taxon>
        <taxon>Heteroconchia</taxon>
        <taxon>Euheterodonta</taxon>
        <taxon>Imparidentia</taxon>
        <taxon>Neoheterodontei</taxon>
        <taxon>Myida</taxon>
        <taxon>Dreissenoidea</taxon>
        <taxon>Dreissenidae</taxon>
        <taxon>Dreissena</taxon>
    </lineage>
</organism>
<sequence>MRDLGSAGRRLDEDIGAVISLSASSSAHLGQGGSAVRNLISGVFGADEEEYGSDSKGCVALFHQRTKSSH</sequence>
<reference evidence="1" key="2">
    <citation type="submission" date="2020-11" db="EMBL/GenBank/DDBJ databases">
        <authorList>
            <person name="McCartney M.A."/>
            <person name="Auch B."/>
            <person name="Kono T."/>
            <person name="Mallez S."/>
            <person name="Becker A."/>
            <person name="Gohl D.M."/>
            <person name="Silverstein K.A.T."/>
            <person name="Koren S."/>
            <person name="Bechman K.B."/>
            <person name="Herman A."/>
            <person name="Abrahante J.E."/>
            <person name="Garbe J."/>
        </authorList>
    </citation>
    <scope>NUCLEOTIDE SEQUENCE</scope>
    <source>
        <strain evidence="1">Duluth1</strain>
        <tissue evidence="1">Whole animal</tissue>
    </source>
</reference>
<evidence type="ECO:0000313" key="2">
    <source>
        <dbReference type="Proteomes" id="UP000828390"/>
    </source>
</evidence>
<dbReference type="EMBL" id="JAIWYP010000011">
    <property type="protein sequence ID" value="KAH3734947.1"/>
    <property type="molecule type" value="Genomic_DNA"/>
</dbReference>
<gene>
    <name evidence="1" type="ORF">DPMN_041407</name>
</gene>
<name>A0A9D4HW01_DREPO</name>
<dbReference type="AlphaFoldDB" id="A0A9D4HW01"/>
<proteinExistence type="predicted"/>
<reference evidence="1" key="1">
    <citation type="journal article" date="2019" name="bioRxiv">
        <title>The Genome of the Zebra Mussel, Dreissena polymorpha: A Resource for Invasive Species Research.</title>
        <authorList>
            <person name="McCartney M.A."/>
            <person name="Auch B."/>
            <person name="Kono T."/>
            <person name="Mallez S."/>
            <person name="Zhang Y."/>
            <person name="Obille A."/>
            <person name="Becker A."/>
            <person name="Abrahante J.E."/>
            <person name="Garbe J."/>
            <person name="Badalamenti J.P."/>
            <person name="Herman A."/>
            <person name="Mangelson H."/>
            <person name="Liachko I."/>
            <person name="Sullivan S."/>
            <person name="Sone E.D."/>
            <person name="Koren S."/>
            <person name="Silverstein K.A.T."/>
            <person name="Beckman K.B."/>
            <person name="Gohl D.M."/>
        </authorList>
    </citation>
    <scope>NUCLEOTIDE SEQUENCE</scope>
    <source>
        <strain evidence="1">Duluth1</strain>
        <tissue evidence="1">Whole animal</tissue>
    </source>
</reference>